<comment type="caution">
    <text evidence="2">The sequence shown here is derived from an EMBL/GenBank/DDBJ whole genome shotgun (WGS) entry which is preliminary data.</text>
</comment>
<keyword evidence="1" id="KW-0732">Signal</keyword>
<sequence length="101" mass="11291">MLGLKVSAILSACIYMVAVVHTALGDIASSFQSPPDTQCPSDKWHWPDKDVCLPTVESVPESTGNPPYDWVCPLNRYWHNGRYCAPFSQKVLKAMCPTKHR</sequence>
<feature type="chain" id="PRO_5034168448" description="CBM1 domain-containing protein" evidence="1">
    <location>
        <begin position="23"/>
        <end position="101"/>
    </location>
</feature>
<name>A0A8H3ANL2_9AGAM</name>
<protein>
    <recommendedName>
        <fullName evidence="4">CBM1 domain-containing protein</fullName>
    </recommendedName>
</protein>
<dbReference type="AlphaFoldDB" id="A0A8H3ANL2"/>
<feature type="signal peptide" evidence="1">
    <location>
        <begin position="1"/>
        <end position="22"/>
    </location>
</feature>
<proteinExistence type="predicted"/>
<evidence type="ECO:0000313" key="2">
    <source>
        <dbReference type="EMBL" id="CAE6438600.1"/>
    </source>
</evidence>
<gene>
    <name evidence="2" type="ORF">RDB_LOCUS26671</name>
</gene>
<dbReference type="Proteomes" id="UP000663850">
    <property type="component" value="Unassembled WGS sequence"/>
</dbReference>
<accession>A0A8H3ANL2</accession>
<reference evidence="2" key="1">
    <citation type="submission" date="2021-01" db="EMBL/GenBank/DDBJ databases">
        <authorList>
            <person name="Kaushik A."/>
        </authorList>
    </citation>
    <scope>NUCLEOTIDE SEQUENCE</scope>
    <source>
        <strain evidence="2">Type strain: AG8-Rh-89/</strain>
    </source>
</reference>
<organism evidence="2 3">
    <name type="scientific">Rhizoctonia solani</name>
    <dbReference type="NCBI Taxonomy" id="456999"/>
    <lineage>
        <taxon>Eukaryota</taxon>
        <taxon>Fungi</taxon>
        <taxon>Dikarya</taxon>
        <taxon>Basidiomycota</taxon>
        <taxon>Agaricomycotina</taxon>
        <taxon>Agaricomycetes</taxon>
        <taxon>Cantharellales</taxon>
        <taxon>Ceratobasidiaceae</taxon>
        <taxon>Rhizoctonia</taxon>
    </lineage>
</organism>
<evidence type="ECO:0008006" key="4">
    <source>
        <dbReference type="Google" id="ProtNLM"/>
    </source>
</evidence>
<dbReference type="EMBL" id="CAJMWZ010001593">
    <property type="protein sequence ID" value="CAE6438600.1"/>
    <property type="molecule type" value="Genomic_DNA"/>
</dbReference>
<evidence type="ECO:0000256" key="1">
    <source>
        <dbReference type="SAM" id="SignalP"/>
    </source>
</evidence>
<evidence type="ECO:0000313" key="3">
    <source>
        <dbReference type="Proteomes" id="UP000663850"/>
    </source>
</evidence>